<feature type="compositionally biased region" description="Polar residues" evidence="2">
    <location>
        <begin position="92"/>
        <end position="112"/>
    </location>
</feature>
<protein>
    <submittedName>
        <fullName evidence="3">Uncharacterized protein</fullName>
    </submittedName>
</protein>
<evidence type="ECO:0000256" key="1">
    <source>
        <dbReference type="SAM" id="Coils"/>
    </source>
</evidence>
<keyword evidence="4" id="KW-1185">Reference proteome</keyword>
<comment type="caution">
    <text evidence="3">The sequence shown here is derived from an EMBL/GenBank/DDBJ whole genome shotgun (WGS) entry which is preliminary data.</text>
</comment>
<keyword evidence="1" id="KW-0175">Coiled coil</keyword>
<proteinExistence type="predicted"/>
<dbReference type="PANTHER" id="PTHR33063">
    <property type="entry name" value="OS02G0583500 PROTEIN"/>
    <property type="match status" value="1"/>
</dbReference>
<organism evidence="3 4">
    <name type="scientific">Lolium multiflorum</name>
    <name type="common">Italian ryegrass</name>
    <name type="synonym">Lolium perenne subsp. multiflorum</name>
    <dbReference type="NCBI Taxonomy" id="4521"/>
    <lineage>
        <taxon>Eukaryota</taxon>
        <taxon>Viridiplantae</taxon>
        <taxon>Streptophyta</taxon>
        <taxon>Embryophyta</taxon>
        <taxon>Tracheophyta</taxon>
        <taxon>Spermatophyta</taxon>
        <taxon>Magnoliopsida</taxon>
        <taxon>Liliopsida</taxon>
        <taxon>Poales</taxon>
        <taxon>Poaceae</taxon>
        <taxon>BOP clade</taxon>
        <taxon>Pooideae</taxon>
        <taxon>Poodae</taxon>
        <taxon>Poeae</taxon>
        <taxon>Poeae Chloroplast Group 2 (Poeae type)</taxon>
        <taxon>Loliodinae</taxon>
        <taxon>Loliinae</taxon>
        <taxon>Lolium</taxon>
    </lineage>
</organism>
<evidence type="ECO:0000256" key="2">
    <source>
        <dbReference type="SAM" id="MobiDB-lite"/>
    </source>
</evidence>
<feature type="compositionally biased region" description="Low complexity" evidence="2">
    <location>
        <begin position="36"/>
        <end position="47"/>
    </location>
</feature>
<evidence type="ECO:0000313" key="4">
    <source>
        <dbReference type="Proteomes" id="UP001231189"/>
    </source>
</evidence>
<dbReference type="Proteomes" id="UP001231189">
    <property type="component" value="Unassembled WGS sequence"/>
</dbReference>
<sequence length="443" mass="50195">MEVEEDPSYEPNPEEIATADDDLHSDEDQRTVGKTSAQIVASSAIVAQKKRSIPEVAPSNIATRSMATTEPEAGSSDEPTATAGLNTEGAPSPNQIMTSGGSTSSPEDNQIVNFERQETLTTSGGSKRKRGGRRRTMGHGLHEYTRRHGGNKMPIEFTPGVRRPKDYVQSAKLSNEVGIHIREKMPLATHWTQYKKDETLKHVIPHAISTVAGKFNMDKNDEVAQDVCTDMLQVSIRQFRYRLKKPDHVEEKSWKELVKRWFDEKYQGLCVINGKNREAVKQFHTTGSRSYVAHWEHLVSVLNFPIQFILLSYTVYNASSEREKPIHHLQHTFLPRLGVATSSRKSSVSATRIRELQQRLADQEQNSIQAAETYHSEMQARLQEQDEKFEEIRKKQEEELEAVKKAQEEKTLAYEKRLTEMDAVLNLLLRTSQPPSMSQSQGN</sequence>
<gene>
    <name evidence="3" type="ORF">QYE76_027708</name>
</gene>
<feature type="coiled-coil region" evidence="1">
    <location>
        <begin position="353"/>
        <end position="413"/>
    </location>
</feature>
<feature type="compositionally biased region" description="Basic residues" evidence="2">
    <location>
        <begin position="126"/>
        <end position="137"/>
    </location>
</feature>
<evidence type="ECO:0000313" key="3">
    <source>
        <dbReference type="EMBL" id="KAK1604035.1"/>
    </source>
</evidence>
<dbReference type="AlphaFoldDB" id="A0AAD8QJL6"/>
<feature type="region of interest" description="Disordered" evidence="2">
    <location>
        <begin position="1"/>
        <end position="160"/>
    </location>
</feature>
<dbReference type="PANTHER" id="PTHR33063:SF16">
    <property type="entry name" value="OS02G0241300 PROTEIN"/>
    <property type="match status" value="1"/>
</dbReference>
<reference evidence="3" key="1">
    <citation type="submission" date="2023-07" db="EMBL/GenBank/DDBJ databases">
        <title>A chromosome-level genome assembly of Lolium multiflorum.</title>
        <authorList>
            <person name="Chen Y."/>
            <person name="Copetti D."/>
            <person name="Kolliker R."/>
            <person name="Studer B."/>
        </authorList>
    </citation>
    <scope>NUCLEOTIDE SEQUENCE</scope>
    <source>
        <strain evidence="3">02402/16</strain>
        <tissue evidence="3">Leaf</tissue>
    </source>
</reference>
<dbReference type="EMBL" id="JAUUTY010000007">
    <property type="protein sequence ID" value="KAK1604035.1"/>
    <property type="molecule type" value="Genomic_DNA"/>
</dbReference>
<accession>A0AAD8QJL6</accession>
<name>A0AAD8QJL6_LOLMU</name>